<protein>
    <submittedName>
        <fullName evidence="2">Uncharacterized protein</fullName>
    </submittedName>
</protein>
<feature type="compositionally biased region" description="Acidic residues" evidence="1">
    <location>
        <begin position="186"/>
        <end position="199"/>
    </location>
</feature>
<evidence type="ECO:0000256" key="1">
    <source>
        <dbReference type="SAM" id="MobiDB-lite"/>
    </source>
</evidence>
<feature type="region of interest" description="Disordered" evidence="1">
    <location>
        <begin position="334"/>
        <end position="360"/>
    </location>
</feature>
<evidence type="ECO:0000313" key="2">
    <source>
        <dbReference type="EMBL" id="KAK6519781.1"/>
    </source>
</evidence>
<reference evidence="2 3" key="1">
    <citation type="submission" date="2019-10" db="EMBL/GenBank/DDBJ databases">
        <authorList>
            <person name="Palmer J.M."/>
        </authorList>
    </citation>
    <scope>NUCLEOTIDE SEQUENCE [LARGE SCALE GENOMIC DNA]</scope>
    <source>
        <strain evidence="2 3">TWF506</strain>
    </source>
</reference>
<name>A0AAN8RX97_9PEZI</name>
<accession>A0AAN8RX97</accession>
<dbReference type="Proteomes" id="UP001307849">
    <property type="component" value="Unassembled WGS sequence"/>
</dbReference>
<dbReference type="AlphaFoldDB" id="A0AAN8RX97"/>
<gene>
    <name evidence="2" type="ORF">TWF506_000077</name>
</gene>
<feature type="region of interest" description="Disordered" evidence="1">
    <location>
        <begin position="173"/>
        <end position="199"/>
    </location>
</feature>
<sequence length="571" mass="65436">MHQQTSLFLNLPTEVLIGIIRSCSNFKQALSLIATCKHLYLLWKTFSTSMVSYIGRNAIPAFDDALMAVRATEHAAAYYTHLVHVAKGLATISPPPPSRVSINTLISNGAAKASVYEAKKVLELKLFVDYSFYLSHHPTTATHLACLTQKSTSIPLPTECVYRRQELERAMEDACTHKSTSANASDDPEKEEETIQRDDEEERYLESLVYAGMYNFFTLSAILTNRYYEPFFTKNCIATSLREGYEIFWPREVSNDPYIAAAVDSGAPGIIDENTERLREYYLPMRQLRDEEVEYLMEWDVFNKSKFREMRQGGLAEAFDEVATYLCDRAKNRIKNRPAKKPTTPENGTQKQEQKVDEEGEGEYLFDISTAAEIQQMMILNNCYEVWMRMRERMDSLVEPVRLTHEKLLYALNRDDISLTTIPVVFHAIYGVGDAMMPSTIEDFRTHSYGPVPPNLQGHDSNGQPLKHTEVSDVIYQLIGKVGQELGDPGPGEDGGDAVRRYFEFGWSEYAFWEWIMKRRFGMRVNWKWAYVDNRYDDFVRHGRAFGGVEQFRKAIPGVVVRLDEEGTDQL</sequence>
<comment type="caution">
    <text evidence="2">The sequence shown here is derived from an EMBL/GenBank/DDBJ whole genome shotgun (WGS) entry which is preliminary data.</text>
</comment>
<organism evidence="2 3">
    <name type="scientific">Arthrobotrys conoides</name>
    <dbReference type="NCBI Taxonomy" id="74498"/>
    <lineage>
        <taxon>Eukaryota</taxon>
        <taxon>Fungi</taxon>
        <taxon>Dikarya</taxon>
        <taxon>Ascomycota</taxon>
        <taxon>Pezizomycotina</taxon>
        <taxon>Orbiliomycetes</taxon>
        <taxon>Orbiliales</taxon>
        <taxon>Orbiliaceae</taxon>
        <taxon>Arthrobotrys</taxon>
    </lineage>
</organism>
<dbReference type="EMBL" id="JAVHJM010000001">
    <property type="protein sequence ID" value="KAK6519781.1"/>
    <property type="molecule type" value="Genomic_DNA"/>
</dbReference>
<keyword evidence="3" id="KW-1185">Reference proteome</keyword>
<evidence type="ECO:0000313" key="3">
    <source>
        <dbReference type="Proteomes" id="UP001307849"/>
    </source>
</evidence>
<proteinExistence type="predicted"/>